<dbReference type="Proteomes" id="UP001230005">
    <property type="component" value="Unassembled WGS sequence"/>
</dbReference>
<reference evidence="1 2" key="1">
    <citation type="submission" date="2023-07" db="EMBL/GenBank/DDBJ databases">
        <title>Genomic Encyclopedia of Type Strains, Phase IV (KMG-IV): sequencing the most valuable type-strain genomes for metagenomic binning, comparative biology and taxonomic classification.</title>
        <authorList>
            <person name="Goeker M."/>
        </authorList>
    </citation>
    <scope>NUCLEOTIDE SEQUENCE [LARGE SCALE GENOMIC DNA]</scope>
    <source>
        <strain evidence="1 2">DSM 9768</strain>
    </source>
</reference>
<sequence length="61" mass="6914">MGKYFVTAFNADGSVLLNESFHAKDDQDAKHKGLKRLKEEKIEINTSRIVRSSAGLIYFKP</sequence>
<comment type="caution">
    <text evidence="1">The sequence shown here is derived from an EMBL/GenBank/DDBJ whole genome shotgun (WGS) entry which is preliminary data.</text>
</comment>
<dbReference type="Pfam" id="PF14120">
    <property type="entry name" value="YhzD"/>
    <property type="match status" value="1"/>
</dbReference>
<evidence type="ECO:0008006" key="3">
    <source>
        <dbReference type="Google" id="ProtNLM"/>
    </source>
</evidence>
<gene>
    <name evidence="1" type="ORF">J2S74_001580</name>
</gene>
<accession>A0ABT9ZSJ4</accession>
<dbReference type="EMBL" id="JAUSUG010000005">
    <property type="protein sequence ID" value="MDQ0254205.1"/>
    <property type="molecule type" value="Genomic_DNA"/>
</dbReference>
<evidence type="ECO:0000313" key="2">
    <source>
        <dbReference type="Proteomes" id="UP001230005"/>
    </source>
</evidence>
<dbReference type="RefSeq" id="WP_307323824.1">
    <property type="nucleotide sequence ID" value="NZ_JAUSUG010000005.1"/>
</dbReference>
<dbReference type="InterPro" id="IPR025544">
    <property type="entry name" value="YhzD"/>
</dbReference>
<keyword evidence="2" id="KW-1185">Reference proteome</keyword>
<evidence type="ECO:0000313" key="1">
    <source>
        <dbReference type="EMBL" id="MDQ0254205.1"/>
    </source>
</evidence>
<organism evidence="1 2">
    <name type="scientific">Evansella vedderi</name>
    <dbReference type="NCBI Taxonomy" id="38282"/>
    <lineage>
        <taxon>Bacteria</taxon>
        <taxon>Bacillati</taxon>
        <taxon>Bacillota</taxon>
        <taxon>Bacilli</taxon>
        <taxon>Bacillales</taxon>
        <taxon>Bacillaceae</taxon>
        <taxon>Evansella</taxon>
    </lineage>
</organism>
<proteinExistence type="predicted"/>
<protein>
    <recommendedName>
        <fullName evidence="3">YhzD-like protein</fullName>
    </recommendedName>
</protein>
<name>A0ABT9ZSJ4_9BACI</name>